<reference evidence="3" key="1">
    <citation type="journal article" date="2013" name="Nature">
        <title>Draft genome of the wheat A-genome progenitor Triticum urartu.</title>
        <authorList>
            <person name="Ling H.Q."/>
            <person name="Zhao S."/>
            <person name="Liu D."/>
            <person name="Wang J."/>
            <person name="Sun H."/>
            <person name="Zhang C."/>
            <person name="Fan H."/>
            <person name="Li D."/>
            <person name="Dong L."/>
            <person name="Tao Y."/>
            <person name="Gao C."/>
            <person name="Wu H."/>
            <person name="Li Y."/>
            <person name="Cui Y."/>
            <person name="Guo X."/>
            <person name="Zheng S."/>
            <person name="Wang B."/>
            <person name="Yu K."/>
            <person name="Liang Q."/>
            <person name="Yang W."/>
            <person name="Lou X."/>
            <person name="Chen J."/>
            <person name="Feng M."/>
            <person name="Jian J."/>
            <person name="Zhang X."/>
            <person name="Luo G."/>
            <person name="Jiang Y."/>
            <person name="Liu J."/>
            <person name="Wang Z."/>
            <person name="Sha Y."/>
            <person name="Zhang B."/>
            <person name="Wu H."/>
            <person name="Tang D."/>
            <person name="Shen Q."/>
            <person name="Xue P."/>
            <person name="Zou S."/>
            <person name="Wang X."/>
            <person name="Liu X."/>
            <person name="Wang F."/>
            <person name="Yang Y."/>
            <person name="An X."/>
            <person name="Dong Z."/>
            <person name="Zhang K."/>
            <person name="Zhang X."/>
            <person name="Luo M.C."/>
            <person name="Dvorak J."/>
            <person name="Tong Y."/>
            <person name="Wang J."/>
            <person name="Yang H."/>
            <person name="Li Z."/>
            <person name="Wang D."/>
            <person name="Zhang A."/>
            <person name="Wang J."/>
        </authorList>
    </citation>
    <scope>NUCLEOTIDE SEQUENCE</scope>
    <source>
        <strain evidence="3">cv. G1812</strain>
    </source>
</reference>
<reference evidence="2" key="3">
    <citation type="submission" date="2022-06" db="UniProtKB">
        <authorList>
            <consortium name="EnsemblPlants"/>
        </authorList>
    </citation>
    <scope>IDENTIFICATION</scope>
</reference>
<protein>
    <submittedName>
        <fullName evidence="2">Uncharacterized protein</fullName>
    </submittedName>
</protein>
<name>A0A8R7QFK9_TRIUA</name>
<accession>A0A8R7QFK9</accession>
<organism evidence="2 3">
    <name type="scientific">Triticum urartu</name>
    <name type="common">Red wild einkorn</name>
    <name type="synonym">Crithodium urartu</name>
    <dbReference type="NCBI Taxonomy" id="4572"/>
    <lineage>
        <taxon>Eukaryota</taxon>
        <taxon>Viridiplantae</taxon>
        <taxon>Streptophyta</taxon>
        <taxon>Embryophyta</taxon>
        <taxon>Tracheophyta</taxon>
        <taxon>Spermatophyta</taxon>
        <taxon>Magnoliopsida</taxon>
        <taxon>Liliopsida</taxon>
        <taxon>Poales</taxon>
        <taxon>Poaceae</taxon>
        <taxon>BOP clade</taxon>
        <taxon>Pooideae</taxon>
        <taxon>Triticodae</taxon>
        <taxon>Triticeae</taxon>
        <taxon>Triticinae</taxon>
        <taxon>Triticum</taxon>
    </lineage>
</organism>
<dbReference type="EnsemblPlants" id="TuG1812G0500004068.01.T02">
    <property type="protein sequence ID" value="TuG1812G0500004068.01.T02"/>
    <property type="gene ID" value="TuG1812G0500004068.01"/>
</dbReference>
<sequence length="148" mass="16502">TLQTLAAPSPSPEPSSVAFVVVGRFAAAPPRIDGGREVVGSARREAVGRRDRHGQARGSRTERRHGRTDMGCIQACSGWVRDEQDADHADDRRRSRVRRRPHRGPSLRRASRRVRAELRHCQLQQNMKLLVGCEEAECDFAAQDLLAS</sequence>
<reference evidence="2" key="2">
    <citation type="submission" date="2018-03" db="EMBL/GenBank/DDBJ databases">
        <title>The Triticum urartu genome reveals the dynamic nature of wheat genome evolution.</title>
        <authorList>
            <person name="Ling H."/>
            <person name="Ma B."/>
            <person name="Shi X."/>
            <person name="Liu H."/>
            <person name="Dong L."/>
            <person name="Sun H."/>
            <person name="Cao Y."/>
            <person name="Gao Q."/>
            <person name="Zheng S."/>
            <person name="Li Y."/>
            <person name="Yu Y."/>
            <person name="Du H."/>
            <person name="Qi M."/>
            <person name="Li Y."/>
            <person name="Yu H."/>
            <person name="Cui Y."/>
            <person name="Wang N."/>
            <person name="Chen C."/>
            <person name="Wu H."/>
            <person name="Zhao Y."/>
            <person name="Zhang J."/>
            <person name="Li Y."/>
            <person name="Zhou W."/>
            <person name="Zhang B."/>
            <person name="Hu W."/>
            <person name="Eijk M."/>
            <person name="Tang J."/>
            <person name="Witsenboer H."/>
            <person name="Zhao S."/>
            <person name="Li Z."/>
            <person name="Zhang A."/>
            <person name="Wang D."/>
            <person name="Liang C."/>
        </authorList>
    </citation>
    <scope>NUCLEOTIDE SEQUENCE [LARGE SCALE GENOMIC DNA]</scope>
    <source>
        <strain evidence="2">cv. G1812</strain>
    </source>
</reference>
<proteinExistence type="predicted"/>
<feature type="compositionally biased region" description="Basic and acidic residues" evidence="1">
    <location>
        <begin position="83"/>
        <end position="93"/>
    </location>
</feature>
<evidence type="ECO:0000256" key="1">
    <source>
        <dbReference type="SAM" id="MobiDB-lite"/>
    </source>
</evidence>
<evidence type="ECO:0000313" key="2">
    <source>
        <dbReference type="EnsemblPlants" id="TuG1812G0500004068.01.T02"/>
    </source>
</evidence>
<feature type="compositionally biased region" description="Basic residues" evidence="1">
    <location>
        <begin position="94"/>
        <end position="111"/>
    </location>
</feature>
<keyword evidence="3" id="KW-1185">Reference proteome</keyword>
<feature type="region of interest" description="Disordered" evidence="1">
    <location>
        <begin position="41"/>
        <end position="68"/>
    </location>
</feature>
<feature type="region of interest" description="Disordered" evidence="1">
    <location>
        <begin position="83"/>
        <end position="111"/>
    </location>
</feature>
<dbReference type="Proteomes" id="UP000015106">
    <property type="component" value="Chromosome 5"/>
</dbReference>
<evidence type="ECO:0000313" key="3">
    <source>
        <dbReference type="Proteomes" id="UP000015106"/>
    </source>
</evidence>
<dbReference type="AlphaFoldDB" id="A0A8R7QFK9"/>
<dbReference type="Gramene" id="TuG1812G0500004068.01.T02">
    <property type="protein sequence ID" value="TuG1812G0500004068.01.T02"/>
    <property type="gene ID" value="TuG1812G0500004068.01"/>
</dbReference>